<comment type="pathway">
    <text evidence="1 7">Cell wall biogenesis; peptidoglycan biosynthesis.</text>
</comment>
<dbReference type="InterPro" id="IPR052905">
    <property type="entry name" value="LD-transpeptidase_YkuD-like"/>
</dbReference>
<dbReference type="UniPathway" id="UPA00219"/>
<evidence type="ECO:0000313" key="11">
    <source>
        <dbReference type="Proteomes" id="UP000243507"/>
    </source>
</evidence>
<keyword evidence="11" id="KW-1185">Reference proteome</keyword>
<dbReference type="InterPro" id="IPR036365">
    <property type="entry name" value="PGBD-like_sf"/>
</dbReference>
<keyword evidence="3" id="KW-0808">Transferase</keyword>
<dbReference type="Proteomes" id="UP000243507">
    <property type="component" value="Unassembled WGS sequence"/>
</dbReference>
<dbReference type="EMBL" id="NTJD01000004">
    <property type="protein sequence ID" value="PCD76794.1"/>
    <property type="molecule type" value="Genomic_DNA"/>
</dbReference>
<dbReference type="RefSeq" id="WP_096432469.1">
    <property type="nucleotide sequence ID" value="NZ_NTJD01000004.1"/>
</dbReference>
<feature type="active site" description="Proton donor/acceptor" evidence="7">
    <location>
        <position position="430"/>
    </location>
</feature>
<keyword evidence="4 7" id="KW-0133">Cell shape</keyword>
<dbReference type="Pfam" id="PF03734">
    <property type="entry name" value="YkuD"/>
    <property type="match status" value="1"/>
</dbReference>
<feature type="chain" id="PRO_5013127913" evidence="8">
    <location>
        <begin position="32"/>
        <end position="538"/>
    </location>
</feature>
<organism evidence="10 11">
    <name type="scientific">Pseudothioclava arenosa</name>
    <dbReference type="NCBI Taxonomy" id="1795308"/>
    <lineage>
        <taxon>Bacteria</taxon>
        <taxon>Pseudomonadati</taxon>
        <taxon>Pseudomonadota</taxon>
        <taxon>Alphaproteobacteria</taxon>
        <taxon>Rhodobacterales</taxon>
        <taxon>Paracoccaceae</taxon>
        <taxon>Pseudothioclava</taxon>
    </lineage>
</organism>
<comment type="similarity">
    <text evidence="2">Belongs to the YkuD family.</text>
</comment>
<reference evidence="10 11" key="1">
    <citation type="submission" date="2017-09" db="EMBL/GenBank/DDBJ databases">
        <title>A multilocus sequence analysis scheme for characterization of bacteria in the genus Thioclava.</title>
        <authorList>
            <person name="Liu Y."/>
            <person name="Shao Z."/>
        </authorList>
    </citation>
    <scope>NUCLEOTIDE SEQUENCE [LARGE SCALE GENOMIC DNA]</scope>
    <source>
        <strain evidence="10 11">CAU 1312</strain>
    </source>
</reference>
<feature type="domain" description="L,D-TPase catalytic" evidence="9">
    <location>
        <begin position="298"/>
        <end position="487"/>
    </location>
</feature>
<keyword evidence="5 7" id="KW-0573">Peptidoglycan synthesis</keyword>
<evidence type="ECO:0000256" key="1">
    <source>
        <dbReference type="ARBA" id="ARBA00004752"/>
    </source>
</evidence>
<evidence type="ECO:0000256" key="3">
    <source>
        <dbReference type="ARBA" id="ARBA00022679"/>
    </source>
</evidence>
<sequence>MSASIRMRAGLSLVSAAVLAASLAAAPQARAEAPVLAGYTQAIASAASDDAALARFYAERDYAPIWTSAADADRRAALFRALDGAAAHGLPARAYDAAGLRAAFAAVKSERQRGELEVAVSKAFLAYAHDMSSGVVDPQSVDSGIVREVVRKDPLSFLQGVASEPPGLYFRSLAPQAPQYAQLLKAKLDLEARIAQGGWGATVPGGKLEPGDIGPRVIALRERLRAMGYLGRSASARYDGAIQKAVQQFQFDLGLAADGVAGEATLTEINRAPEDRLESLIVGLERLRWMNGIDLGQRHVWVNIPDFTVRIVEHGKAIFESVTVVGQNQSDRRTPEFSDEMDRMVINPTWHVPRSIVVKEYLPMMQKNAGAAGHIKLIDARGRTVSRDAVDFSQFNARNFPFDMKQAPSSSNALGLVKFLFPNKYNIYLHDTPSKSLFQRDVRAFSHGCVRVGRPFDLAYTLLGMQSATPKDDFHKVLNTGRETTVMLEHPLPVHLVYYTAWPTARGHIEYRRDIYGRDRALFAALQKAGVDLPRLTH</sequence>
<dbReference type="GO" id="GO:0009252">
    <property type="term" value="P:peptidoglycan biosynthetic process"/>
    <property type="evidence" value="ECO:0007669"/>
    <property type="project" value="UniProtKB-UniPathway"/>
</dbReference>
<dbReference type="Pfam" id="PF01471">
    <property type="entry name" value="PG_binding_1"/>
    <property type="match status" value="1"/>
</dbReference>
<dbReference type="Pfam" id="PF20142">
    <property type="entry name" value="Scaffold"/>
    <property type="match status" value="1"/>
</dbReference>
<feature type="active site" description="Nucleophile" evidence="7">
    <location>
        <position position="449"/>
    </location>
</feature>
<evidence type="ECO:0000256" key="5">
    <source>
        <dbReference type="ARBA" id="ARBA00022984"/>
    </source>
</evidence>
<dbReference type="GO" id="GO:0008360">
    <property type="term" value="P:regulation of cell shape"/>
    <property type="evidence" value="ECO:0007669"/>
    <property type="project" value="UniProtKB-UniRule"/>
</dbReference>
<dbReference type="SUPFAM" id="SSF141523">
    <property type="entry name" value="L,D-transpeptidase catalytic domain-like"/>
    <property type="match status" value="1"/>
</dbReference>
<dbReference type="InterPro" id="IPR002477">
    <property type="entry name" value="Peptidoglycan-bd-like"/>
</dbReference>
<dbReference type="PANTHER" id="PTHR41533:SF2">
    <property type="entry name" value="BLR7131 PROTEIN"/>
    <property type="match status" value="1"/>
</dbReference>
<dbReference type="InterPro" id="IPR005490">
    <property type="entry name" value="LD_TPept_cat_dom"/>
</dbReference>
<protein>
    <submittedName>
        <fullName evidence="10">Murein L,D-transpeptidase</fullName>
    </submittedName>
</protein>
<dbReference type="AlphaFoldDB" id="A0A2A4CRS0"/>
<keyword evidence="6 7" id="KW-0961">Cell wall biogenesis/degradation</keyword>
<feature type="signal peptide" evidence="8">
    <location>
        <begin position="1"/>
        <end position="31"/>
    </location>
</feature>
<dbReference type="InterPro" id="IPR036366">
    <property type="entry name" value="PGBDSf"/>
</dbReference>
<dbReference type="CDD" id="cd16913">
    <property type="entry name" value="YkuD_like"/>
    <property type="match status" value="1"/>
</dbReference>
<comment type="caution">
    <text evidence="10">The sequence shown here is derived from an EMBL/GenBank/DDBJ whole genome shotgun (WGS) entry which is preliminary data.</text>
</comment>
<evidence type="ECO:0000313" key="10">
    <source>
        <dbReference type="EMBL" id="PCD76794.1"/>
    </source>
</evidence>
<accession>A0A2A4CRS0</accession>
<dbReference type="PROSITE" id="PS52029">
    <property type="entry name" value="LD_TPASE"/>
    <property type="match status" value="1"/>
</dbReference>
<evidence type="ECO:0000256" key="7">
    <source>
        <dbReference type="PROSITE-ProRule" id="PRU01373"/>
    </source>
</evidence>
<name>A0A2A4CRS0_9RHOB</name>
<evidence type="ECO:0000259" key="9">
    <source>
        <dbReference type="PROSITE" id="PS52029"/>
    </source>
</evidence>
<evidence type="ECO:0000256" key="4">
    <source>
        <dbReference type="ARBA" id="ARBA00022960"/>
    </source>
</evidence>
<dbReference type="SUPFAM" id="SSF47090">
    <property type="entry name" value="PGBD-like"/>
    <property type="match status" value="1"/>
</dbReference>
<proteinExistence type="inferred from homology"/>
<dbReference type="Gene3D" id="2.40.440.10">
    <property type="entry name" value="L,D-transpeptidase catalytic domain-like"/>
    <property type="match status" value="1"/>
</dbReference>
<gene>
    <name evidence="10" type="ORF">CLN94_06755</name>
</gene>
<dbReference type="OrthoDB" id="9778545at2"/>
<evidence type="ECO:0000256" key="2">
    <source>
        <dbReference type="ARBA" id="ARBA00005992"/>
    </source>
</evidence>
<dbReference type="GO" id="GO:0004180">
    <property type="term" value="F:carboxypeptidase activity"/>
    <property type="evidence" value="ECO:0007669"/>
    <property type="project" value="UniProtKB-ARBA"/>
</dbReference>
<keyword evidence="8" id="KW-0732">Signal</keyword>
<dbReference type="GO" id="GO:0071555">
    <property type="term" value="P:cell wall organization"/>
    <property type="evidence" value="ECO:0007669"/>
    <property type="project" value="UniProtKB-UniRule"/>
</dbReference>
<dbReference type="InterPro" id="IPR038063">
    <property type="entry name" value="Transpep_catalytic_dom"/>
</dbReference>
<dbReference type="PANTHER" id="PTHR41533">
    <property type="entry name" value="L,D-TRANSPEPTIDASE HI_1667-RELATED"/>
    <property type="match status" value="1"/>
</dbReference>
<dbReference type="GO" id="GO:0016740">
    <property type="term" value="F:transferase activity"/>
    <property type="evidence" value="ECO:0007669"/>
    <property type="project" value="UniProtKB-KW"/>
</dbReference>
<dbReference type="InterPro" id="IPR045380">
    <property type="entry name" value="LD_TPept_scaffold_dom"/>
</dbReference>
<dbReference type="Gene3D" id="1.10.101.10">
    <property type="entry name" value="PGBD-like superfamily/PGBD"/>
    <property type="match status" value="1"/>
</dbReference>
<evidence type="ECO:0000256" key="8">
    <source>
        <dbReference type="SAM" id="SignalP"/>
    </source>
</evidence>
<evidence type="ECO:0000256" key="6">
    <source>
        <dbReference type="ARBA" id="ARBA00023316"/>
    </source>
</evidence>